<reference evidence="6 7" key="1">
    <citation type="submission" date="2009-02" db="EMBL/GenBank/DDBJ databases">
        <title>Annotation of Streptomyces hygroscopicus strain ATCC 53653.</title>
        <authorList>
            <consortium name="The Broad Institute Genome Sequencing Platform"/>
            <consortium name="Broad Institute Microbial Sequencing Center"/>
            <person name="Fischbach M."/>
            <person name="Godfrey P."/>
            <person name="Ward D."/>
            <person name="Young S."/>
            <person name="Zeng Q."/>
            <person name="Koehrsen M."/>
            <person name="Alvarado L."/>
            <person name="Berlin A.M."/>
            <person name="Bochicchio J."/>
            <person name="Borenstein D."/>
            <person name="Chapman S.B."/>
            <person name="Chen Z."/>
            <person name="Engels R."/>
            <person name="Freedman E."/>
            <person name="Gellesch M."/>
            <person name="Goldberg J."/>
            <person name="Griggs A."/>
            <person name="Gujja S."/>
            <person name="Heilman E.R."/>
            <person name="Heiman D.I."/>
            <person name="Hepburn T.A."/>
            <person name="Howarth C."/>
            <person name="Jen D."/>
            <person name="Larson L."/>
            <person name="Lewis B."/>
            <person name="Mehta T."/>
            <person name="Park D."/>
            <person name="Pearson M."/>
            <person name="Richards J."/>
            <person name="Roberts A."/>
            <person name="Saif S."/>
            <person name="Shea T.D."/>
            <person name="Shenoy N."/>
            <person name="Sisk P."/>
            <person name="Stolte C."/>
            <person name="Sykes S.N."/>
            <person name="Thomson T."/>
            <person name="Walk T."/>
            <person name="White J."/>
            <person name="Yandava C."/>
            <person name="Straight P."/>
            <person name="Clardy J."/>
            <person name="Hung D."/>
            <person name="Kolter R."/>
            <person name="Mekalanos J."/>
            <person name="Walker S."/>
            <person name="Walsh C.T."/>
            <person name="Wieland-Brown L.C."/>
            <person name="Haas B."/>
            <person name="Nusbaum C."/>
            <person name="Birren B."/>
        </authorList>
    </citation>
    <scope>NUCLEOTIDE SEQUENCE [LARGE SCALE GENOMIC DNA]</scope>
    <source>
        <strain evidence="6 7">ATCC 53653</strain>
    </source>
</reference>
<dbReference type="GO" id="GO:0003700">
    <property type="term" value="F:DNA-binding transcription factor activity"/>
    <property type="evidence" value="ECO:0007669"/>
    <property type="project" value="InterPro"/>
</dbReference>
<comment type="similarity">
    <text evidence="1">Belongs to the LysR transcriptional regulatory family.</text>
</comment>
<evidence type="ECO:0000313" key="7">
    <source>
        <dbReference type="Proteomes" id="UP000003963"/>
    </source>
</evidence>
<dbReference type="GO" id="GO:0003677">
    <property type="term" value="F:DNA binding"/>
    <property type="evidence" value="ECO:0007669"/>
    <property type="project" value="UniProtKB-KW"/>
</dbReference>
<evidence type="ECO:0000259" key="5">
    <source>
        <dbReference type="PROSITE" id="PS50931"/>
    </source>
</evidence>
<dbReference type="STRING" id="457427.SSOG_00223"/>
<dbReference type="PANTHER" id="PTHR30346:SF0">
    <property type="entry name" value="HCA OPERON TRANSCRIPTIONAL ACTIVATOR HCAR"/>
    <property type="match status" value="1"/>
</dbReference>
<name>D9W7X7_9ACTN</name>
<dbReference type="FunFam" id="1.10.10.10:FF:000001">
    <property type="entry name" value="LysR family transcriptional regulator"/>
    <property type="match status" value="1"/>
</dbReference>
<dbReference type="InterPro" id="IPR036388">
    <property type="entry name" value="WH-like_DNA-bd_sf"/>
</dbReference>
<dbReference type="InterPro" id="IPR036390">
    <property type="entry name" value="WH_DNA-bd_sf"/>
</dbReference>
<dbReference type="AlphaFoldDB" id="D9W7X7"/>
<dbReference type="InterPro" id="IPR000847">
    <property type="entry name" value="LysR_HTH_N"/>
</dbReference>
<protein>
    <submittedName>
        <fullName evidence="6">Transcriptional regulator LysR family protein</fullName>
    </submittedName>
</protein>
<gene>
    <name evidence="6" type="ORF">SSOG_00223</name>
</gene>
<dbReference type="PRINTS" id="PR00039">
    <property type="entry name" value="HTHLYSR"/>
</dbReference>
<organism evidence="6 7">
    <name type="scientific">Streptomyces himastatinicus ATCC 53653</name>
    <dbReference type="NCBI Taxonomy" id="457427"/>
    <lineage>
        <taxon>Bacteria</taxon>
        <taxon>Bacillati</taxon>
        <taxon>Actinomycetota</taxon>
        <taxon>Actinomycetes</taxon>
        <taxon>Kitasatosporales</taxon>
        <taxon>Streptomycetaceae</taxon>
        <taxon>Streptomyces</taxon>
        <taxon>Streptomyces violaceusniger group</taxon>
    </lineage>
</organism>
<accession>D9W7X7</accession>
<evidence type="ECO:0000256" key="1">
    <source>
        <dbReference type="ARBA" id="ARBA00009437"/>
    </source>
</evidence>
<keyword evidence="7" id="KW-1185">Reference proteome</keyword>
<dbReference type="Pfam" id="PF00126">
    <property type="entry name" value="HTH_1"/>
    <property type="match status" value="1"/>
</dbReference>
<evidence type="ECO:0000256" key="4">
    <source>
        <dbReference type="ARBA" id="ARBA00023163"/>
    </source>
</evidence>
<keyword evidence="4" id="KW-0804">Transcription</keyword>
<dbReference type="Proteomes" id="UP000003963">
    <property type="component" value="Unassembled WGS sequence"/>
</dbReference>
<proteinExistence type="inferred from homology"/>
<keyword evidence="2" id="KW-0805">Transcription regulation</keyword>
<sequence length="295" mass="32120">MSAARHLCSRVMNVELRHLRVLAAIGDEGTFTDAAAVLRISQPAVSRTLDQLERRTGTQLVERTTRHLALTDAGRRLWEHAHRILSQVESALAEATTGSGPLRVGFAWAALGRHTVPLLRGWRQDHPDTPVQVHRRDDPETALRHGQIDVAFLRTEPSVSTGLRSFPLYGERRVAAVPETDPLAHLPAVRLADLARRAVALCATASTTTADLWPSGARPRTFDVANVDEWLTAIAVGDAVGVTAEGTEHSHPHPGIRYLPVSDAPPLTVHLVLPDAPTHPASHVFHDHVTRLLSA</sequence>
<dbReference type="PROSITE" id="PS50931">
    <property type="entry name" value="HTH_LYSR"/>
    <property type="match status" value="1"/>
</dbReference>
<dbReference type="SUPFAM" id="SSF46785">
    <property type="entry name" value="Winged helix' DNA-binding domain"/>
    <property type="match status" value="1"/>
</dbReference>
<evidence type="ECO:0000256" key="2">
    <source>
        <dbReference type="ARBA" id="ARBA00023015"/>
    </source>
</evidence>
<keyword evidence="3" id="KW-0238">DNA-binding</keyword>
<dbReference type="EMBL" id="GG657754">
    <property type="protein sequence ID" value="EFL20511.1"/>
    <property type="molecule type" value="Genomic_DNA"/>
</dbReference>
<dbReference type="SUPFAM" id="SSF53850">
    <property type="entry name" value="Periplasmic binding protein-like II"/>
    <property type="match status" value="1"/>
</dbReference>
<evidence type="ECO:0000256" key="3">
    <source>
        <dbReference type="ARBA" id="ARBA00023125"/>
    </source>
</evidence>
<feature type="domain" description="HTH lysR-type" evidence="5">
    <location>
        <begin position="14"/>
        <end position="71"/>
    </location>
</feature>
<dbReference type="Gene3D" id="3.40.190.10">
    <property type="entry name" value="Periplasmic binding protein-like II"/>
    <property type="match status" value="2"/>
</dbReference>
<dbReference type="PANTHER" id="PTHR30346">
    <property type="entry name" value="TRANSCRIPTIONAL DUAL REGULATOR HCAR-RELATED"/>
    <property type="match status" value="1"/>
</dbReference>
<dbReference type="Gene3D" id="1.10.10.10">
    <property type="entry name" value="Winged helix-like DNA-binding domain superfamily/Winged helix DNA-binding domain"/>
    <property type="match status" value="1"/>
</dbReference>
<dbReference type="GO" id="GO:0032993">
    <property type="term" value="C:protein-DNA complex"/>
    <property type="evidence" value="ECO:0007669"/>
    <property type="project" value="TreeGrafter"/>
</dbReference>
<dbReference type="HOGENOM" id="CLU_039613_6_4_11"/>
<dbReference type="Pfam" id="PF03466">
    <property type="entry name" value="LysR_substrate"/>
    <property type="match status" value="1"/>
</dbReference>
<dbReference type="InterPro" id="IPR005119">
    <property type="entry name" value="LysR_subst-bd"/>
</dbReference>
<evidence type="ECO:0000313" key="6">
    <source>
        <dbReference type="EMBL" id="EFL20511.1"/>
    </source>
</evidence>